<feature type="transmembrane region" description="Helical" evidence="1">
    <location>
        <begin position="37"/>
        <end position="61"/>
    </location>
</feature>
<reference evidence="2 3" key="1">
    <citation type="submission" date="2014-09" db="EMBL/GenBank/DDBJ databases">
        <title>Isolation and characterization of Aurantimonas altamirensis ON-56566 from clinical sample following a dog bite.</title>
        <authorList>
            <person name="Eshaghi A."/>
            <person name="Li A."/>
            <person name="Shahinas D."/>
            <person name="Bahn P."/>
            <person name="Kus J.V."/>
            <person name="Patel S.N."/>
        </authorList>
    </citation>
    <scope>NUCLEOTIDE SEQUENCE [LARGE SCALE GENOMIC DNA]</scope>
    <source>
        <strain evidence="2 3">ON-56566</strain>
    </source>
</reference>
<gene>
    <name evidence="2" type="ORF">LA66_10050</name>
</gene>
<keyword evidence="2" id="KW-0808">Transferase</keyword>
<dbReference type="OrthoDB" id="370053at2"/>
<evidence type="ECO:0000313" key="2">
    <source>
        <dbReference type="EMBL" id="KHJ54893.1"/>
    </source>
</evidence>
<dbReference type="GO" id="GO:0016757">
    <property type="term" value="F:glycosyltransferase activity"/>
    <property type="evidence" value="ECO:0007669"/>
    <property type="project" value="UniProtKB-KW"/>
</dbReference>
<accession>A0A0B1Q270</accession>
<dbReference type="RefSeq" id="WP_039192047.1">
    <property type="nucleotide sequence ID" value="NZ_JRFJ01000002.1"/>
</dbReference>
<sequence length="150" mass="15379">MVGDNLTALLAIMVAGILLAIQAPVNAGLSRGVGDPFLAAAISFAVGLVVLAAMVSLRQAWPLGLGVLGQLPWWSWTGGLLGAFYMAIVIWFVPHVGILSMVGALALGQILAALVIDANGAFGLPMRELSIQRIGAALLILLGIVLSRAG</sequence>
<proteinExistence type="predicted"/>
<keyword evidence="1" id="KW-0472">Membrane</keyword>
<dbReference type="Pfam" id="PF04657">
    <property type="entry name" value="DMT_YdcZ"/>
    <property type="match status" value="1"/>
</dbReference>
<comment type="caution">
    <text evidence="2">The sequence shown here is derived from an EMBL/GenBank/DDBJ whole genome shotgun (WGS) entry which is preliminary data.</text>
</comment>
<dbReference type="InterPro" id="IPR006750">
    <property type="entry name" value="YdcZ"/>
</dbReference>
<feature type="transmembrane region" description="Helical" evidence="1">
    <location>
        <begin position="130"/>
        <end position="149"/>
    </location>
</feature>
<dbReference type="PANTHER" id="PTHR34821">
    <property type="entry name" value="INNER MEMBRANE PROTEIN YDCZ"/>
    <property type="match status" value="1"/>
</dbReference>
<feature type="transmembrane region" description="Helical" evidence="1">
    <location>
        <begin position="105"/>
        <end position="124"/>
    </location>
</feature>
<dbReference type="STRING" id="370622.LA66_10050"/>
<dbReference type="AlphaFoldDB" id="A0A0B1Q270"/>
<dbReference type="Proteomes" id="UP000030826">
    <property type="component" value="Unassembled WGS sequence"/>
</dbReference>
<protein>
    <submittedName>
        <fullName evidence="2">Amidophosphoribosyltransferase</fullName>
    </submittedName>
</protein>
<evidence type="ECO:0000313" key="3">
    <source>
        <dbReference type="Proteomes" id="UP000030826"/>
    </source>
</evidence>
<feature type="transmembrane region" description="Helical" evidence="1">
    <location>
        <begin position="6"/>
        <end position="25"/>
    </location>
</feature>
<dbReference type="EMBL" id="JRFJ01000002">
    <property type="protein sequence ID" value="KHJ54893.1"/>
    <property type="molecule type" value="Genomic_DNA"/>
</dbReference>
<dbReference type="PANTHER" id="PTHR34821:SF2">
    <property type="entry name" value="INNER MEMBRANE PROTEIN YDCZ"/>
    <property type="match status" value="1"/>
</dbReference>
<keyword evidence="2" id="KW-0328">Glycosyltransferase</keyword>
<keyword evidence="1" id="KW-1133">Transmembrane helix</keyword>
<keyword evidence="1" id="KW-0812">Transmembrane</keyword>
<feature type="transmembrane region" description="Helical" evidence="1">
    <location>
        <begin position="73"/>
        <end position="93"/>
    </location>
</feature>
<name>A0A0B1Q270_9HYPH</name>
<dbReference type="GO" id="GO:0005886">
    <property type="term" value="C:plasma membrane"/>
    <property type="evidence" value="ECO:0007669"/>
    <property type="project" value="TreeGrafter"/>
</dbReference>
<evidence type="ECO:0000256" key="1">
    <source>
        <dbReference type="SAM" id="Phobius"/>
    </source>
</evidence>
<organism evidence="2 3">
    <name type="scientific">Aureimonas altamirensis</name>
    <dbReference type="NCBI Taxonomy" id="370622"/>
    <lineage>
        <taxon>Bacteria</taxon>
        <taxon>Pseudomonadati</taxon>
        <taxon>Pseudomonadota</taxon>
        <taxon>Alphaproteobacteria</taxon>
        <taxon>Hyphomicrobiales</taxon>
        <taxon>Aurantimonadaceae</taxon>
        <taxon>Aureimonas</taxon>
    </lineage>
</organism>